<evidence type="ECO:0000313" key="4">
    <source>
        <dbReference type="EMBL" id="MFF5292255.1"/>
    </source>
</evidence>
<evidence type="ECO:0000259" key="3">
    <source>
        <dbReference type="Pfam" id="PF00080"/>
    </source>
</evidence>
<dbReference type="EMBL" id="JBIAZU010000004">
    <property type="protein sequence ID" value="MFF5292255.1"/>
    <property type="molecule type" value="Genomic_DNA"/>
</dbReference>
<feature type="signal peptide" evidence="2">
    <location>
        <begin position="1"/>
        <end position="20"/>
    </location>
</feature>
<gene>
    <name evidence="4" type="ORF">ACFY35_22675</name>
</gene>
<reference evidence="4 5" key="1">
    <citation type="submission" date="2024-10" db="EMBL/GenBank/DDBJ databases">
        <title>The Natural Products Discovery Center: Release of the First 8490 Sequenced Strains for Exploring Actinobacteria Biosynthetic Diversity.</title>
        <authorList>
            <person name="Kalkreuter E."/>
            <person name="Kautsar S.A."/>
            <person name="Yang D."/>
            <person name="Bader C.D."/>
            <person name="Teijaro C.N."/>
            <person name="Fluegel L."/>
            <person name="Davis C.M."/>
            <person name="Simpson J.R."/>
            <person name="Lauterbach L."/>
            <person name="Steele A.D."/>
            <person name="Gui C."/>
            <person name="Meng S."/>
            <person name="Li G."/>
            <person name="Viehrig K."/>
            <person name="Ye F."/>
            <person name="Su P."/>
            <person name="Kiefer A.F."/>
            <person name="Nichols A."/>
            <person name="Cepeda A.J."/>
            <person name="Yan W."/>
            <person name="Fan B."/>
            <person name="Jiang Y."/>
            <person name="Adhikari A."/>
            <person name="Zheng C.-J."/>
            <person name="Schuster L."/>
            <person name="Cowan T.M."/>
            <person name="Smanski M.J."/>
            <person name="Chevrette M.G."/>
            <person name="De Carvalho L.P.S."/>
            <person name="Shen B."/>
        </authorList>
    </citation>
    <scope>NUCLEOTIDE SEQUENCE [LARGE SCALE GENOMIC DNA]</scope>
    <source>
        <strain evidence="4 5">NPDC000087</strain>
    </source>
</reference>
<accession>A0ABW6WI92</accession>
<comment type="similarity">
    <text evidence="1">Belongs to the Cu-Zn superoxide dismutase family.</text>
</comment>
<feature type="chain" id="PRO_5046088021" evidence="2">
    <location>
        <begin position="21"/>
        <end position="169"/>
    </location>
</feature>
<dbReference type="Gene3D" id="2.60.40.200">
    <property type="entry name" value="Superoxide dismutase, copper/zinc binding domain"/>
    <property type="match status" value="1"/>
</dbReference>
<proteinExistence type="inferred from homology"/>
<evidence type="ECO:0000313" key="5">
    <source>
        <dbReference type="Proteomes" id="UP001602245"/>
    </source>
</evidence>
<dbReference type="SUPFAM" id="SSF49329">
    <property type="entry name" value="Cu,Zn superoxide dismutase-like"/>
    <property type="match status" value="1"/>
</dbReference>
<evidence type="ECO:0000256" key="2">
    <source>
        <dbReference type="SAM" id="SignalP"/>
    </source>
</evidence>
<dbReference type="Pfam" id="PF00080">
    <property type="entry name" value="Sod_Cu"/>
    <property type="match status" value="1"/>
</dbReference>
<feature type="domain" description="Superoxide dismutase copper/zinc binding" evidence="3">
    <location>
        <begin position="38"/>
        <end position="162"/>
    </location>
</feature>
<dbReference type="InterPro" id="IPR036423">
    <property type="entry name" value="SOD-like_Cu/Zn_dom_sf"/>
</dbReference>
<organism evidence="4 5">
    <name type="scientific">Paractinoplanes globisporus</name>
    <dbReference type="NCBI Taxonomy" id="113565"/>
    <lineage>
        <taxon>Bacteria</taxon>
        <taxon>Bacillati</taxon>
        <taxon>Actinomycetota</taxon>
        <taxon>Actinomycetes</taxon>
        <taxon>Micromonosporales</taxon>
        <taxon>Micromonosporaceae</taxon>
        <taxon>Paractinoplanes</taxon>
    </lineage>
</organism>
<dbReference type="Proteomes" id="UP001602245">
    <property type="component" value="Unassembled WGS sequence"/>
</dbReference>
<dbReference type="RefSeq" id="WP_020510137.1">
    <property type="nucleotide sequence ID" value="NZ_JBIAZU010000004.1"/>
</dbReference>
<dbReference type="InterPro" id="IPR001424">
    <property type="entry name" value="SOD_Cu_Zn_dom"/>
</dbReference>
<keyword evidence="2" id="KW-0732">Signal</keyword>
<comment type="caution">
    <text evidence="4">The sequence shown here is derived from an EMBL/GenBank/DDBJ whole genome shotgun (WGS) entry which is preliminary data.</text>
</comment>
<sequence>MMIRALALALPLAILPPPSGTLLSYDPAVVPPGATATLTIIETGYGTQVRLAVAGLIPNRMYGAHLHVDPCGADPAAAGGHYQNHKDPAATPTAPSANPVYANPQNEVWLDFTTDAAGAATSSTSHGWNFDPVSPPRALVLHADHTKTGPGEAGKAGARVACLTLPPQP</sequence>
<protein>
    <submittedName>
        <fullName evidence="4">Superoxide dismutase family protein</fullName>
    </submittedName>
</protein>
<name>A0ABW6WI92_9ACTN</name>
<keyword evidence="5" id="KW-1185">Reference proteome</keyword>
<evidence type="ECO:0000256" key="1">
    <source>
        <dbReference type="ARBA" id="ARBA00010457"/>
    </source>
</evidence>